<dbReference type="Proteomes" id="UP000242474">
    <property type="component" value="Unassembled WGS sequence"/>
</dbReference>
<keyword evidence="3" id="KW-1185">Reference proteome</keyword>
<sequence>MGNGMYCDMELYCYVSTGEERLYSESRKTLDYLKSAHRRMSLLMKQYNHYKRNPLCGAMCKDLESKIFQQSLLLRRFHYELNSMVELYNHLDDEDDTTQTSTHADWEEVMEMAKCPIENVIPRMQSLHNAHGSSASASPVKSAQSSSPLVASTTATATASVDQKAAVAKTTTHKTLPWQITPPIEEVVELRQRLRVLEQSPLFTNAPVDRKGSLSRPPPLLVTAQRSPSSMP</sequence>
<proteinExistence type="predicted"/>
<reference evidence="2 3" key="1">
    <citation type="journal article" date="2015" name="Genome Biol. Evol.">
        <title>Phylogenomic analyses indicate that early fungi evolved digesting cell walls of algal ancestors of land plants.</title>
        <authorList>
            <person name="Chang Y."/>
            <person name="Wang S."/>
            <person name="Sekimoto S."/>
            <person name="Aerts A.L."/>
            <person name="Choi C."/>
            <person name="Clum A."/>
            <person name="LaButti K.M."/>
            <person name="Lindquist E.A."/>
            <person name="Yee Ngan C."/>
            <person name="Ohm R.A."/>
            <person name="Salamov A.A."/>
            <person name="Grigoriev I.V."/>
            <person name="Spatafora J.W."/>
            <person name="Berbee M.L."/>
        </authorList>
    </citation>
    <scope>NUCLEOTIDE SEQUENCE [LARGE SCALE GENOMIC DNA]</scope>
    <source>
        <strain evidence="2 3">NRRL 1564</strain>
    </source>
</reference>
<evidence type="ECO:0000256" key="1">
    <source>
        <dbReference type="SAM" id="MobiDB-lite"/>
    </source>
</evidence>
<name>A0A2G5B9Q1_COERN</name>
<gene>
    <name evidence="2" type="ORF">COEREDRAFT_81830</name>
</gene>
<organism evidence="2 3">
    <name type="scientific">Coemansia reversa (strain ATCC 12441 / NRRL 1564)</name>
    <dbReference type="NCBI Taxonomy" id="763665"/>
    <lineage>
        <taxon>Eukaryota</taxon>
        <taxon>Fungi</taxon>
        <taxon>Fungi incertae sedis</taxon>
        <taxon>Zoopagomycota</taxon>
        <taxon>Kickxellomycotina</taxon>
        <taxon>Kickxellomycetes</taxon>
        <taxon>Kickxellales</taxon>
        <taxon>Kickxellaceae</taxon>
        <taxon>Coemansia</taxon>
    </lineage>
</organism>
<evidence type="ECO:0000313" key="3">
    <source>
        <dbReference type="Proteomes" id="UP000242474"/>
    </source>
</evidence>
<evidence type="ECO:0000313" key="2">
    <source>
        <dbReference type="EMBL" id="PIA15702.1"/>
    </source>
</evidence>
<accession>A0A2G5B9Q1</accession>
<dbReference type="AlphaFoldDB" id="A0A2G5B9Q1"/>
<dbReference type="EMBL" id="KZ303505">
    <property type="protein sequence ID" value="PIA15702.1"/>
    <property type="molecule type" value="Genomic_DNA"/>
</dbReference>
<feature type="region of interest" description="Disordered" evidence="1">
    <location>
        <begin position="205"/>
        <end position="232"/>
    </location>
</feature>
<dbReference type="OrthoDB" id="5571005at2759"/>
<protein>
    <submittedName>
        <fullName evidence="2">Uncharacterized protein</fullName>
    </submittedName>
</protein>